<dbReference type="PANTHER" id="PTHR36182">
    <property type="entry name" value="PROTEIN, PUTATIVE (AFU_ORTHOLOGUE AFUA_6G10930)-RELATED"/>
    <property type="match status" value="1"/>
</dbReference>
<name>A0A9P6RCH2_9FUNG</name>
<reference evidence="2" key="1">
    <citation type="journal article" date="2020" name="Fungal Divers.">
        <title>Resolving the Mortierellaceae phylogeny through synthesis of multi-gene phylogenetics and phylogenomics.</title>
        <authorList>
            <person name="Vandepol N."/>
            <person name="Liber J."/>
            <person name="Desiro A."/>
            <person name="Na H."/>
            <person name="Kennedy M."/>
            <person name="Barry K."/>
            <person name="Grigoriev I.V."/>
            <person name="Miller A.N."/>
            <person name="O'Donnell K."/>
            <person name="Stajich J.E."/>
            <person name="Bonito G."/>
        </authorList>
    </citation>
    <scope>NUCLEOTIDE SEQUENCE</scope>
    <source>
        <strain evidence="2">NVP60</strain>
    </source>
</reference>
<proteinExistence type="predicted"/>
<keyword evidence="3" id="KW-1185">Reference proteome</keyword>
<evidence type="ECO:0000256" key="1">
    <source>
        <dbReference type="SAM" id="MobiDB-lite"/>
    </source>
</evidence>
<dbReference type="OrthoDB" id="2342176at2759"/>
<evidence type="ECO:0008006" key="4">
    <source>
        <dbReference type="Google" id="ProtNLM"/>
    </source>
</evidence>
<dbReference type="Gene3D" id="2.70.50.70">
    <property type="match status" value="1"/>
</dbReference>
<dbReference type="AlphaFoldDB" id="A0A9P6RCH2"/>
<dbReference type="Proteomes" id="UP000823405">
    <property type="component" value="Unassembled WGS sequence"/>
</dbReference>
<sequence length="273" mass="29390">MDRSLSSKCRLILGTILALTAVAFTDAHISMIYPLPRGHPFNPNTGFVDYNCRDAPLYDGCGGGLGKTFPCGGYPPDRQVVQSFQAGQVINVRFGNAQFGSPGQPQLTPSSNQARHAGGLCEFSLSYDQGKTFGVFARYHGSCPDMYYDWPVKLPENLPSCDSCIFGWSWINAAATQAEYYMGCADIKIVGKSGGAGGVLPSEIANTPLRLANMPGHPYYHAPGDQFGNTKSNGPDPAQIEANMHSATGGPDSSFQAMYNKRKRSTRTRRGGN</sequence>
<comment type="caution">
    <text evidence="2">The sequence shown here is derived from an EMBL/GenBank/DDBJ whole genome shotgun (WGS) entry which is preliminary data.</text>
</comment>
<evidence type="ECO:0000313" key="2">
    <source>
        <dbReference type="EMBL" id="KAG0315962.1"/>
    </source>
</evidence>
<feature type="region of interest" description="Disordered" evidence="1">
    <location>
        <begin position="224"/>
        <end position="273"/>
    </location>
</feature>
<dbReference type="PANTHER" id="PTHR36182:SF1">
    <property type="entry name" value="PROTEIN, PUTATIVE (AFU_ORTHOLOGUE AFUA_6G10930)-RELATED"/>
    <property type="match status" value="1"/>
</dbReference>
<gene>
    <name evidence="2" type="ORF">BGZ97_007652</name>
</gene>
<protein>
    <recommendedName>
        <fullName evidence="4">Chitin-binding type-4 domain-containing protein</fullName>
    </recommendedName>
</protein>
<feature type="compositionally biased region" description="Basic residues" evidence="1">
    <location>
        <begin position="260"/>
        <end position="273"/>
    </location>
</feature>
<evidence type="ECO:0000313" key="3">
    <source>
        <dbReference type="Proteomes" id="UP000823405"/>
    </source>
</evidence>
<dbReference type="EMBL" id="JAAAIN010000341">
    <property type="protein sequence ID" value="KAG0315962.1"/>
    <property type="molecule type" value="Genomic_DNA"/>
</dbReference>
<organism evidence="2 3">
    <name type="scientific">Linnemannia gamsii</name>
    <dbReference type="NCBI Taxonomy" id="64522"/>
    <lineage>
        <taxon>Eukaryota</taxon>
        <taxon>Fungi</taxon>
        <taxon>Fungi incertae sedis</taxon>
        <taxon>Mucoromycota</taxon>
        <taxon>Mortierellomycotina</taxon>
        <taxon>Mortierellomycetes</taxon>
        <taxon>Mortierellales</taxon>
        <taxon>Mortierellaceae</taxon>
        <taxon>Linnemannia</taxon>
    </lineage>
</organism>
<accession>A0A9P6RCH2</accession>